<reference evidence="2 3" key="1">
    <citation type="journal article" date="2018" name="BMC Genomics">
        <title>Genomic comparison of Trypanosoma conorhini and Trypanosoma rangeli to Trypanosoma cruzi strains of high and low virulence.</title>
        <authorList>
            <person name="Bradwell K.R."/>
            <person name="Koparde V.N."/>
            <person name="Matveyev A.V."/>
            <person name="Serrano M.G."/>
            <person name="Alves J.M."/>
            <person name="Parikh H."/>
            <person name="Huang B."/>
            <person name="Lee V."/>
            <person name="Espinosa-Alvarez O."/>
            <person name="Ortiz P.A."/>
            <person name="Costa-Martins A.G."/>
            <person name="Teixeira M.M."/>
            <person name="Buck G.A."/>
        </authorList>
    </citation>
    <scope>NUCLEOTIDE SEQUENCE [LARGE SCALE GENOMIC DNA]</scope>
    <source>
        <strain evidence="2 3">025E</strain>
    </source>
</reference>
<accession>A0A3R7MEX6</accession>
<feature type="region of interest" description="Disordered" evidence="1">
    <location>
        <begin position="1"/>
        <end position="26"/>
    </location>
</feature>
<comment type="caution">
    <text evidence="2">The sequence shown here is derived from an EMBL/GenBank/DDBJ whole genome shotgun (WGS) entry which is preliminary data.</text>
</comment>
<proteinExistence type="predicted"/>
<protein>
    <submittedName>
        <fullName evidence="2">Uncharacterized protein</fullName>
    </submittedName>
</protein>
<evidence type="ECO:0000256" key="1">
    <source>
        <dbReference type="SAM" id="MobiDB-lite"/>
    </source>
</evidence>
<dbReference type="RefSeq" id="XP_029225083.1">
    <property type="nucleotide sequence ID" value="XM_029374955.1"/>
</dbReference>
<evidence type="ECO:0000313" key="3">
    <source>
        <dbReference type="Proteomes" id="UP000284403"/>
    </source>
</evidence>
<dbReference type="Proteomes" id="UP000284403">
    <property type="component" value="Unassembled WGS sequence"/>
</dbReference>
<name>A0A3R7MEX6_9TRYP</name>
<keyword evidence="3" id="KW-1185">Reference proteome</keyword>
<dbReference type="EMBL" id="MKKU01000671">
    <property type="protein sequence ID" value="RNF04596.1"/>
    <property type="molecule type" value="Genomic_DNA"/>
</dbReference>
<organism evidence="2 3">
    <name type="scientific">Trypanosoma conorhini</name>
    <dbReference type="NCBI Taxonomy" id="83891"/>
    <lineage>
        <taxon>Eukaryota</taxon>
        <taxon>Discoba</taxon>
        <taxon>Euglenozoa</taxon>
        <taxon>Kinetoplastea</taxon>
        <taxon>Metakinetoplastina</taxon>
        <taxon>Trypanosomatida</taxon>
        <taxon>Trypanosomatidae</taxon>
        <taxon>Trypanosoma</taxon>
    </lineage>
</organism>
<dbReference type="GeneID" id="40321709"/>
<feature type="non-terminal residue" evidence="2">
    <location>
        <position position="1"/>
    </location>
</feature>
<dbReference type="AlphaFoldDB" id="A0A3R7MEX6"/>
<gene>
    <name evidence="2" type="ORF">Tco025E_08098</name>
</gene>
<sequence>ETLKREGLLSTTTAEKRGTSPGAAAVNGTAGKALRVAGGPGVASPGKKGLAMWAPQELSSREGGRNVRVVARERRPKMLGSWAPSFLLLCEFPEGGGGIWLGCGLPRRMRSTTLPPAQQRPSE</sequence>
<evidence type="ECO:0000313" key="2">
    <source>
        <dbReference type="EMBL" id="RNF04596.1"/>
    </source>
</evidence>